<dbReference type="Gene3D" id="1.10.472.10">
    <property type="entry name" value="Cyclin-like"/>
    <property type="match status" value="1"/>
</dbReference>
<dbReference type="InterPro" id="IPR036915">
    <property type="entry name" value="Cyclin-like_sf"/>
</dbReference>
<protein>
    <submittedName>
        <fullName evidence="1">Uncharacterized protein</fullName>
    </submittedName>
</protein>
<dbReference type="EMBL" id="JAAAIP010000094">
    <property type="protein sequence ID" value="KAG0326020.1"/>
    <property type="molecule type" value="Genomic_DNA"/>
</dbReference>
<dbReference type="AlphaFoldDB" id="A0A9P6RQ69"/>
<name>A0A9P6RQ69_9FUNG</name>
<accession>A0A9P6RQ69</accession>
<feature type="non-terminal residue" evidence="1">
    <location>
        <position position="1"/>
    </location>
</feature>
<proteinExistence type="predicted"/>
<sequence>MSQNKLSLQNALLTLDQLQRTPSREDGITEEQEDNMRQFGCHLIQTAGILLKLPQVAMATAQILFQRFFYQASLRKFAIR</sequence>
<dbReference type="PANTHER" id="PTHR10026">
    <property type="entry name" value="CYCLIN"/>
    <property type="match status" value="1"/>
</dbReference>
<dbReference type="OrthoDB" id="10264655at2759"/>
<dbReference type="SUPFAM" id="SSF47954">
    <property type="entry name" value="Cyclin-like"/>
    <property type="match status" value="1"/>
</dbReference>
<evidence type="ECO:0000313" key="1">
    <source>
        <dbReference type="EMBL" id="KAG0326020.1"/>
    </source>
</evidence>
<evidence type="ECO:0000313" key="2">
    <source>
        <dbReference type="Proteomes" id="UP000738325"/>
    </source>
</evidence>
<dbReference type="GO" id="GO:0016538">
    <property type="term" value="F:cyclin-dependent protein serine/threonine kinase regulator activity"/>
    <property type="evidence" value="ECO:0007669"/>
    <property type="project" value="InterPro"/>
</dbReference>
<organism evidence="1 2">
    <name type="scientific">Dissophora globulifera</name>
    <dbReference type="NCBI Taxonomy" id="979702"/>
    <lineage>
        <taxon>Eukaryota</taxon>
        <taxon>Fungi</taxon>
        <taxon>Fungi incertae sedis</taxon>
        <taxon>Mucoromycota</taxon>
        <taxon>Mortierellomycotina</taxon>
        <taxon>Mortierellomycetes</taxon>
        <taxon>Mortierellales</taxon>
        <taxon>Mortierellaceae</taxon>
        <taxon>Dissophora</taxon>
    </lineage>
</organism>
<comment type="caution">
    <text evidence="1">The sequence shown here is derived from an EMBL/GenBank/DDBJ whole genome shotgun (WGS) entry which is preliminary data.</text>
</comment>
<dbReference type="GO" id="GO:0006357">
    <property type="term" value="P:regulation of transcription by RNA polymerase II"/>
    <property type="evidence" value="ECO:0007669"/>
    <property type="project" value="InterPro"/>
</dbReference>
<gene>
    <name evidence="1" type="ORF">BGZ99_010241</name>
</gene>
<reference evidence="1" key="1">
    <citation type="journal article" date="2020" name="Fungal Divers.">
        <title>Resolving the Mortierellaceae phylogeny through synthesis of multi-gene phylogenetics and phylogenomics.</title>
        <authorList>
            <person name="Vandepol N."/>
            <person name="Liber J."/>
            <person name="Desiro A."/>
            <person name="Na H."/>
            <person name="Kennedy M."/>
            <person name="Barry K."/>
            <person name="Grigoriev I.V."/>
            <person name="Miller A.N."/>
            <person name="O'Donnell K."/>
            <person name="Stajich J.E."/>
            <person name="Bonito G."/>
        </authorList>
    </citation>
    <scope>NUCLEOTIDE SEQUENCE</scope>
    <source>
        <strain evidence="1">REB-010B</strain>
    </source>
</reference>
<keyword evidence="2" id="KW-1185">Reference proteome</keyword>
<dbReference type="InterPro" id="IPR043198">
    <property type="entry name" value="Cyclin/Ssn8"/>
</dbReference>
<dbReference type="Proteomes" id="UP000738325">
    <property type="component" value="Unassembled WGS sequence"/>
</dbReference>